<dbReference type="GO" id="GO:0051536">
    <property type="term" value="F:iron-sulfur cluster binding"/>
    <property type="evidence" value="ECO:0007669"/>
    <property type="project" value="UniProtKB-KW"/>
</dbReference>
<proteinExistence type="predicted"/>
<dbReference type="InterPro" id="IPR041854">
    <property type="entry name" value="BFD-like_2Fe2S-bd_dom_sf"/>
</dbReference>
<keyword evidence="7" id="KW-1185">Reference proteome</keyword>
<keyword evidence="1" id="KW-0479">Metal-binding</keyword>
<evidence type="ECO:0000256" key="2">
    <source>
        <dbReference type="ARBA" id="ARBA00023004"/>
    </source>
</evidence>
<dbReference type="PANTHER" id="PTHR10093">
    <property type="entry name" value="IRON-SULFUR CLUSTER ASSEMBLY ENZYME NIFU HOMOLOG"/>
    <property type="match status" value="1"/>
</dbReference>
<dbReference type="SUPFAM" id="SSF82649">
    <property type="entry name" value="SufE/NifU"/>
    <property type="match status" value="1"/>
</dbReference>
<gene>
    <name evidence="6" type="ORF">EIN_506620</name>
</gene>
<evidence type="ECO:0000256" key="3">
    <source>
        <dbReference type="ARBA" id="ARBA00023014"/>
    </source>
</evidence>
<dbReference type="Pfam" id="PF01592">
    <property type="entry name" value="NifU_N"/>
    <property type="match status" value="1"/>
</dbReference>
<organism evidence="6 7">
    <name type="scientific">Entamoeba invadens IP1</name>
    <dbReference type="NCBI Taxonomy" id="370355"/>
    <lineage>
        <taxon>Eukaryota</taxon>
        <taxon>Amoebozoa</taxon>
        <taxon>Evosea</taxon>
        <taxon>Archamoebae</taxon>
        <taxon>Mastigamoebida</taxon>
        <taxon>Entamoebidae</taxon>
        <taxon>Entamoeba</taxon>
    </lineage>
</organism>
<evidence type="ECO:0000256" key="1">
    <source>
        <dbReference type="ARBA" id="ARBA00022723"/>
    </source>
</evidence>
<reference evidence="6 7" key="1">
    <citation type="submission" date="2012-10" db="EMBL/GenBank/DDBJ databases">
        <authorList>
            <person name="Zafar N."/>
            <person name="Inman J."/>
            <person name="Hall N."/>
            <person name="Lorenzi H."/>
            <person name="Caler E."/>
        </authorList>
    </citation>
    <scope>NUCLEOTIDE SEQUENCE [LARGE SCALE GENOMIC DNA]</scope>
    <source>
        <strain evidence="6 7">IP1</strain>
    </source>
</reference>
<dbReference type="Proteomes" id="UP000014680">
    <property type="component" value="Unassembled WGS sequence"/>
</dbReference>
<dbReference type="GeneID" id="14891823"/>
<feature type="domain" description="NIF system FeS cluster assembly NifU N-terminal" evidence="4">
    <location>
        <begin position="14"/>
        <end position="137"/>
    </location>
</feature>
<accession>A0A0A1UFP6</accession>
<dbReference type="GO" id="GO:0005506">
    <property type="term" value="F:iron ion binding"/>
    <property type="evidence" value="ECO:0007669"/>
    <property type="project" value="InterPro"/>
</dbReference>
<protein>
    <submittedName>
        <fullName evidence="6">Nitrogen fixation protein nifU, putative</fullName>
    </submittedName>
</protein>
<dbReference type="VEuPathDB" id="AmoebaDB:EIN_506620"/>
<evidence type="ECO:0000313" key="7">
    <source>
        <dbReference type="Proteomes" id="UP000014680"/>
    </source>
</evidence>
<dbReference type="Gene3D" id="1.10.10.1100">
    <property type="entry name" value="BFD-like [2Fe-2S]-binding domain"/>
    <property type="match status" value="1"/>
</dbReference>
<name>A0A0A1UFP6_ENTIV</name>
<dbReference type="GO" id="GO:0016226">
    <property type="term" value="P:iron-sulfur cluster assembly"/>
    <property type="evidence" value="ECO:0007669"/>
    <property type="project" value="InterPro"/>
</dbReference>
<keyword evidence="3" id="KW-0411">Iron-sulfur</keyword>
<dbReference type="AlphaFoldDB" id="A0A0A1UFP6"/>
<dbReference type="InterPro" id="IPR007419">
    <property type="entry name" value="BFD-like_2Fe2S-bd_dom"/>
</dbReference>
<keyword evidence="2" id="KW-0408">Iron</keyword>
<feature type="domain" description="BFD-like [2Fe-2S]-binding" evidence="5">
    <location>
        <begin position="145"/>
        <end position="187"/>
    </location>
</feature>
<dbReference type="Gene3D" id="3.90.1010.10">
    <property type="match status" value="1"/>
</dbReference>
<dbReference type="InterPro" id="IPR002871">
    <property type="entry name" value="NIF_FeS_clus_asmbl_NifU_N"/>
</dbReference>
<evidence type="ECO:0000259" key="4">
    <source>
        <dbReference type="Pfam" id="PF01592"/>
    </source>
</evidence>
<dbReference type="OrthoDB" id="1925777at2759"/>
<dbReference type="Pfam" id="PF04324">
    <property type="entry name" value="Fer2_BFD"/>
    <property type="match status" value="1"/>
</dbReference>
<dbReference type="RefSeq" id="XP_004259602.1">
    <property type="nucleotide sequence ID" value="XM_004259554.1"/>
</dbReference>
<evidence type="ECO:0000259" key="5">
    <source>
        <dbReference type="Pfam" id="PF04324"/>
    </source>
</evidence>
<sequence>MSKPTCECCCKYAQHMEHPEHEGVLCPDCIKTGKVIAADYYCKCYNNAMRFYLHVDTDGKVLDAKYQFFGCKKFAVLADVLCGLCIGKTVEQLLTITNLDIEKELQEPKLPKDKLFSTSFFYTIIKRAVSQYTTKKITDIESEEIVCGCGNISLSTIKNAIKEKDLKTVEEITKETKAGSFCGSCPKAGGKYCKKYYLEDILRETRAQMECQKCCEKSCEKTCDHMTFFQKIMKINEVFNEKIGKEEKAHICDIKENSEAVAVLIQIEGKCCGCCEESLKKRDEIQKVLRETLCKHIDVMVVPCCCQK</sequence>
<evidence type="ECO:0000313" key="6">
    <source>
        <dbReference type="EMBL" id="ELP92831.1"/>
    </source>
</evidence>
<dbReference type="EMBL" id="KB206320">
    <property type="protein sequence ID" value="ELP92831.1"/>
    <property type="molecule type" value="Genomic_DNA"/>
</dbReference>
<dbReference type="KEGG" id="eiv:EIN_506620"/>